<dbReference type="GO" id="GO:0003723">
    <property type="term" value="F:RNA binding"/>
    <property type="evidence" value="ECO:0007669"/>
    <property type="project" value="InterPro"/>
</dbReference>
<comment type="caution">
    <text evidence="2">The sequence shown here is derived from an EMBL/GenBank/DDBJ whole genome shotgun (WGS) entry which is preliminary data.</text>
</comment>
<proteinExistence type="predicted"/>
<dbReference type="Pfam" id="PF08845">
    <property type="entry name" value="SymE_toxin"/>
    <property type="match status" value="1"/>
</dbReference>
<dbReference type="AlphaFoldDB" id="A0AAE4JSQ8"/>
<dbReference type="EMBL" id="JAPKIY010000020">
    <property type="protein sequence ID" value="MDS0898977.1"/>
    <property type="molecule type" value="Genomic_DNA"/>
</dbReference>
<evidence type="ECO:0000259" key="1">
    <source>
        <dbReference type="Pfam" id="PF08845"/>
    </source>
</evidence>
<dbReference type="InterPro" id="IPR014944">
    <property type="entry name" value="Toxin_SymE-like"/>
</dbReference>
<dbReference type="GO" id="GO:0005737">
    <property type="term" value="C:cytoplasm"/>
    <property type="evidence" value="ECO:0007669"/>
    <property type="project" value="InterPro"/>
</dbReference>
<gene>
    <name evidence="2" type="ORF">OSC06_13435</name>
</gene>
<dbReference type="GO" id="GO:0016070">
    <property type="term" value="P:RNA metabolic process"/>
    <property type="evidence" value="ECO:0007669"/>
    <property type="project" value="InterPro"/>
</dbReference>
<dbReference type="Proteomes" id="UP001182247">
    <property type="component" value="Unassembled WGS sequence"/>
</dbReference>
<protein>
    <submittedName>
        <fullName evidence="2">SymE family type I addiction module toxin</fullName>
    </submittedName>
</protein>
<evidence type="ECO:0000313" key="2">
    <source>
        <dbReference type="EMBL" id="MDS0898977.1"/>
    </source>
</evidence>
<sequence length="99" mass="11211">MAAAHSNLANPKNKPEVSERYYTVAYVSRPKNYEQIPAITLKGDWLRAAGFDTGKTFRVKVIDGCLTLIADDDTTEQLKKLCKQQQRQLQEIKRSVKAV</sequence>
<dbReference type="GO" id="GO:0016788">
    <property type="term" value="F:hydrolase activity, acting on ester bonds"/>
    <property type="evidence" value="ECO:0007669"/>
    <property type="project" value="InterPro"/>
</dbReference>
<reference evidence="2" key="1">
    <citation type="submission" date="2023-02" db="EMBL/GenBank/DDBJ databases">
        <title>Detection, antimicrobial susceptibility and genomic characterization of NDM-producing species of Morganellaceae, Yersiniaceae, and Enterobacteriaceae other than Klebsiella.</title>
        <authorList>
            <person name="Camargo C.H."/>
            <person name="Sacchi C.T."/>
            <person name="Campos K.R."/>
        </authorList>
    </citation>
    <scope>NUCLEOTIDE SEQUENCE</scope>
    <source>
        <strain evidence="2">1189_21</strain>
    </source>
</reference>
<name>A0AAE4JSQ8_MORMO</name>
<dbReference type="RefSeq" id="WP_260076068.1">
    <property type="nucleotide sequence ID" value="NZ_JALXUS010000004.1"/>
</dbReference>
<accession>A0AAE4JSQ8</accession>
<organism evidence="2 3">
    <name type="scientific">Morganella morganii</name>
    <name type="common">Proteus morganii</name>
    <dbReference type="NCBI Taxonomy" id="582"/>
    <lineage>
        <taxon>Bacteria</taxon>
        <taxon>Pseudomonadati</taxon>
        <taxon>Pseudomonadota</taxon>
        <taxon>Gammaproteobacteria</taxon>
        <taxon>Enterobacterales</taxon>
        <taxon>Morganellaceae</taxon>
        <taxon>Morganella</taxon>
    </lineage>
</organism>
<evidence type="ECO:0000313" key="3">
    <source>
        <dbReference type="Proteomes" id="UP001182247"/>
    </source>
</evidence>
<feature type="domain" description="Toxin SymE-like" evidence="1">
    <location>
        <begin position="19"/>
        <end position="69"/>
    </location>
</feature>